<organism evidence="1 2">
    <name type="scientific">Terrimicrobium sacchariphilum</name>
    <dbReference type="NCBI Taxonomy" id="690879"/>
    <lineage>
        <taxon>Bacteria</taxon>
        <taxon>Pseudomonadati</taxon>
        <taxon>Verrucomicrobiota</taxon>
        <taxon>Terrimicrobiia</taxon>
        <taxon>Terrimicrobiales</taxon>
        <taxon>Terrimicrobiaceae</taxon>
        <taxon>Terrimicrobium</taxon>
    </lineage>
</organism>
<protein>
    <submittedName>
        <fullName evidence="1">Uncharacterized protein</fullName>
    </submittedName>
</protein>
<evidence type="ECO:0000313" key="2">
    <source>
        <dbReference type="Proteomes" id="UP000076023"/>
    </source>
</evidence>
<accession>A0A146G701</accession>
<comment type="caution">
    <text evidence="1">The sequence shown here is derived from an EMBL/GenBank/DDBJ whole genome shotgun (WGS) entry which is preliminary data.</text>
</comment>
<dbReference type="InParanoid" id="A0A146G701"/>
<dbReference type="Proteomes" id="UP000076023">
    <property type="component" value="Unassembled WGS sequence"/>
</dbReference>
<proteinExistence type="predicted"/>
<evidence type="ECO:0000313" key="1">
    <source>
        <dbReference type="EMBL" id="GAT33281.1"/>
    </source>
</evidence>
<name>A0A146G701_TERSA</name>
<sequence>MSAHERAAEEIADEFYRVGNSRSEEIDAVQNVLQRHFPDWQDISSAPRDGTVFDVTVKESGERRADYCWWDMGRCFKPTNPRGGRCFDEWELSHWKPIGPLPGRVG</sequence>
<dbReference type="EMBL" id="BDCO01000002">
    <property type="protein sequence ID" value="GAT33281.1"/>
    <property type="molecule type" value="Genomic_DNA"/>
</dbReference>
<gene>
    <name evidence="1" type="ORF">TSACC_21694</name>
</gene>
<dbReference type="AlphaFoldDB" id="A0A146G701"/>
<keyword evidence="2" id="KW-1185">Reference proteome</keyword>
<reference evidence="2" key="1">
    <citation type="journal article" date="2017" name="Genome Announc.">
        <title>Draft Genome Sequence of Terrimicrobium sacchariphilum NM-5T, a Facultative Anaerobic Soil Bacterium of the Class Spartobacteria.</title>
        <authorList>
            <person name="Qiu Y.L."/>
            <person name="Tourlousse D.M."/>
            <person name="Matsuura N."/>
            <person name="Ohashi A."/>
            <person name="Sekiguchi Y."/>
        </authorList>
    </citation>
    <scope>NUCLEOTIDE SEQUENCE [LARGE SCALE GENOMIC DNA]</scope>
    <source>
        <strain evidence="2">NM-5</strain>
    </source>
</reference>
<dbReference type="STRING" id="690879.TSACC_21694"/>